<evidence type="ECO:0000313" key="6">
    <source>
        <dbReference type="Proteomes" id="UP001314170"/>
    </source>
</evidence>
<dbReference type="Gene3D" id="3.40.50.720">
    <property type="entry name" value="NAD(P)-binding Rossmann-like Domain"/>
    <property type="match status" value="1"/>
</dbReference>
<evidence type="ECO:0000256" key="3">
    <source>
        <dbReference type="ARBA" id="ARBA00022833"/>
    </source>
</evidence>
<keyword evidence="3" id="KW-0862">Zinc</keyword>
<protein>
    <submittedName>
        <fullName evidence="5">Uncharacterized protein</fullName>
    </submittedName>
</protein>
<dbReference type="Proteomes" id="UP001314170">
    <property type="component" value="Unassembled WGS sequence"/>
</dbReference>
<organism evidence="5 6">
    <name type="scientific">Dovyalis caffra</name>
    <dbReference type="NCBI Taxonomy" id="77055"/>
    <lineage>
        <taxon>Eukaryota</taxon>
        <taxon>Viridiplantae</taxon>
        <taxon>Streptophyta</taxon>
        <taxon>Embryophyta</taxon>
        <taxon>Tracheophyta</taxon>
        <taxon>Spermatophyta</taxon>
        <taxon>Magnoliopsida</taxon>
        <taxon>eudicotyledons</taxon>
        <taxon>Gunneridae</taxon>
        <taxon>Pentapetalae</taxon>
        <taxon>rosids</taxon>
        <taxon>fabids</taxon>
        <taxon>Malpighiales</taxon>
        <taxon>Salicaceae</taxon>
        <taxon>Flacourtieae</taxon>
        <taxon>Dovyalis</taxon>
    </lineage>
</organism>
<sequence length="188" mass="21216">MSGLKYLILLRYYDAYYVFEIPNSNGLKSKDHIEDEESRMRSCIFALDHNEASGTYRSFGKDDVSLRIVESAVLMWSGCQTANEVGSNDNDFKASGQNPVMQHKMNQPDNSVVTSDQEQMKALSKRLDFIMYTASGDNPFDPYLLLLKTAGVLVLVGVPSEYINEAPERLLKNDVNYRFIIDALLPTP</sequence>
<evidence type="ECO:0000313" key="5">
    <source>
        <dbReference type="EMBL" id="CAK7357529.1"/>
    </source>
</evidence>
<keyword evidence="2" id="KW-0479">Metal-binding</keyword>
<dbReference type="InterPro" id="IPR047109">
    <property type="entry name" value="CAD-like"/>
</dbReference>
<comment type="similarity">
    <text evidence="1">Belongs to the zinc-containing alcohol dehydrogenase family.</text>
</comment>
<keyword evidence="4" id="KW-0560">Oxidoreductase</keyword>
<dbReference type="EMBL" id="CAWUPB010001199">
    <property type="protein sequence ID" value="CAK7357529.1"/>
    <property type="molecule type" value="Genomic_DNA"/>
</dbReference>
<evidence type="ECO:0000256" key="2">
    <source>
        <dbReference type="ARBA" id="ARBA00022723"/>
    </source>
</evidence>
<evidence type="ECO:0000256" key="1">
    <source>
        <dbReference type="ARBA" id="ARBA00008072"/>
    </source>
</evidence>
<comment type="caution">
    <text evidence="5">The sequence shown here is derived from an EMBL/GenBank/DDBJ whole genome shotgun (WGS) entry which is preliminary data.</text>
</comment>
<name>A0AAV1SY24_9ROSI</name>
<dbReference type="AlphaFoldDB" id="A0AAV1SY24"/>
<dbReference type="PANTHER" id="PTHR42683">
    <property type="entry name" value="ALDEHYDE REDUCTASE"/>
    <property type="match status" value="1"/>
</dbReference>
<dbReference type="GO" id="GO:0046872">
    <property type="term" value="F:metal ion binding"/>
    <property type="evidence" value="ECO:0007669"/>
    <property type="project" value="UniProtKB-KW"/>
</dbReference>
<accession>A0AAV1SY24</accession>
<reference evidence="5 6" key="1">
    <citation type="submission" date="2024-01" db="EMBL/GenBank/DDBJ databases">
        <authorList>
            <person name="Waweru B."/>
        </authorList>
    </citation>
    <scope>NUCLEOTIDE SEQUENCE [LARGE SCALE GENOMIC DNA]</scope>
</reference>
<proteinExistence type="inferred from homology"/>
<dbReference type="GO" id="GO:0016616">
    <property type="term" value="F:oxidoreductase activity, acting on the CH-OH group of donors, NAD or NADP as acceptor"/>
    <property type="evidence" value="ECO:0007669"/>
    <property type="project" value="InterPro"/>
</dbReference>
<keyword evidence="6" id="KW-1185">Reference proteome</keyword>
<gene>
    <name evidence="5" type="ORF">DCAF_LOCUS27818</name>
</gene>
<evidence type="ECO:0000256" key="4">
    <source>
        <dbReference type="ARBA" id="ARBA00023002"/>
    </source>
</evidence>